<name>A0ACB7VLJ0_DIOAL</name>
<evidence type="ECO:0000313" key="2">
    <source>
        <dbReference type="Proteomes" id="UP000827976"/>
    </source>
</evidence>
<sequence>MTTEFVDVATMAPANLYRSMETPSQSSPSKPLSGGAARLLAAVLQALVMVTALALFFLFAGVAAFVLLHLLVAGRALHRRPRPSSPSPSPGLSTKDLKLLPCSKYSRASMGASDCPICLEAFRDWDRVRVIPGCGHEFHAPCVDKWLVKTPACPICRRPVRSSGGVHP</sequence>
<organism evidence="1 2">
    <name type="scientific">Dioscorea alata</name>
    <name type="common">Purple yam</name>
    <dbReference type="NCBI Taxonomy" id="55571"/>
    <lineage>
        <taxon>Eukaryota</taxon>
        <taxon>Viridiplantae</taxon>
        <taxon>Streptophyta</taxon>
        <taxon>Embryophyta</taxon>
        <taxon>Tracheophyta</taxon>
        <taxon>Spermatophyta</taxon>
        <taxon>Magnoliopsida</taxon>
        <taxon>Liliopsida</taxon>
        <taxon>Dioscoreales</taxon>
        <taxon>Dioscoreaceae</taxon>
        <taxon>Dioscorea</taxon>
    </lineage>
</organism>
<reference evidence="2" key="1">
    <citation type="journal article" date="2022" name="Nat. Commun.">
        <title>Chromosome evolution and the genetic basis of agronomically important traits in greater yam.</title>
        <authorList>
            <person name="Bredeson J.V."/>
            <person name="Lyons J.B."/>
            <person name="Oniyinde I.O."/>
            <person name="Okereke N.R."/>
            <person name="Kolade O."/>
            <person name="Nnabue I."/>
            <person name="Nwadili C.O."/>
            <person name="Hribova E."/>
            <person name="Parker M."/>
            <person name="Nwogha J."/>
            <person name="Shu S."/>
            <person name="Carlson J."/>
            <person name="Kariba R."/>
            <person name="Muthemba S."/>
            <person name="Knop K."/>
            <person name="Barton G.J."/>
            <person name="Sherwood A.V."/>
            <person name="Lopez-Montes A."/>
            <person name="Asiedu R."/>
            <person name="Jamnadass R."/>
            <person name="Muchugi A."/>
            <person name="Goodstein D."/>
            <person name="Egesi C.N."/>
            <person name="Featherston J."/>
            <person name="Asfaw A."/>
            <person name="Simpson G.G."/>
            <person name="Dolezel J."/>
            <person name="Hendre P.S."/>
            <person name="Van Deynze A."/>
            <person name="Kumar P.L."/>
            <person name="Obidiegwu J.E."/>
            <person name="Bhattacharjee R."/>
            <person name="Rokhsar D.S."/>
        </authorList>
    </citation>
    <scope>NUCLEOTIDE SEQUENCE [LARGE SCALE GENOMIC DNA]</scope>
    <source>
        <strain evidence="2">cv. TDa95/00328</strain>
    </source>
</reference>
<accession>A0ACB7VLJ0</accession>
<dbReference type="Proteomes" id="UP000827976">
    <property type="component" value="Chromosome 8"/>
</dbReference>
<protein>
    <submittedName>
        <fullName evidence="1">Zinc finger RING/FYVE/PHD-type protein</fullName>
    </submittedName>
</protein>
<gene>
    <name evidence="1" type="ORF">IHE45_08G101600</name>
</gene>
<comment type="caution">
    <text evidence="1">The sequence shown here is derived from an EMBL/GenBank/DDBJ whole genome shotgun (WGS) entry which is preliminary data.</text>
</comment>
<keyword evidence="2" id="KW-1185">Reference proteome</keyword>
<dbReference type="EMBL" id="CM037018">
    <property type="protein sequence ID" value="KAH7674877.1"/>
    <property type="molecule type" value="Genomic_DNA"/>
</dbReference>
<proteinExistence type="predicted"/>
<evidence type="ECO:0000313" key="1">
    <source>
        <dbReference type="EMBL" id="KAH7674877.1"/>
    </source>
</evidence>